<evidence type="ECO:0000313" key="6">
    <source>
        <dbReference type="Proteomes" id="UP000050874"/>
    </source>
</evidence>
<sequence length="216" mass="23546">MPKGVLFDLDGTLLDSAPDFIVSLNNLLRKHHRPALDPEIIRSHVSDGSWKLVSLGFGIEETHEDCASLREELLVEYAKNSLVYGGAFPGISDVLTSLQHMNIPFGVVTNKPLIFAQPIIENEPAFKHCQTLICPDHLSAIKPDPEGILKGCKNLNIQPEECVYVGDHIKDLQAGLNAGAQVIACYFGYSLEASDHDSNILGASHPRDLTALIQGL</sequence>
<dbReference type="InterPro" id="IPR041492">
    <property type="entry name" value="HAD_2"/>
</dbReference>
<dbReference type="PANTHER" id="PTHR43434:SF23">
    <property type="entry name" value="PHOSPHOGLYCOLATE PHOSPHATASE"/>
    <property type="match status" value="1"/>
</dbReference>
<dbReference type="SUPFAM" id="SSF56784">
    <property type="entry name" value="HAD-like"/>
    <property type="match status" value="1"/>
</dbReference>
<dbReference type="PANTHER" id="PTHR43434">
    <property type="entry name" value="PHOSPHOGLYCOLATE PHOSPHATASE"/>
    <property type="match status" value="1"/>
</dbReference>
<dbReference type="InterPro" id="IPR050155">
    <property type="entry name" value="HAD-like_hydrolase_sf"/>
</dbReference>
<dbReference type="EMBL" id="LIAV01000020">
    <property type="protein sequence ID" value="KRO41172.1"/>
    <property type="molecule type" value="Genomic_DNA"/>
</dbReference>
<dbReference type="InterPro" id="IPR023198">
    <property type="entry name" value="PGP-like_dom2"/>
</dbReference>
<comment type="caution">
    <text evidence="5">The sequence shown here is derived from an EMBL/GenBank/DDBJ whole genome shotgun (WGS) entry which is preliminary data.</text>
</comment>
<proteinExistence type="predicted"/>
<keyword evidence="3" id="KW-0460">Magnesium</keyword>
<organism evidence="5 6">
    <name type="scientific">SAR86 cluster bacterium BACL1 MAG-120920-bin57</name>
    <dbReference type="NCBI Taxonomy" id="1655571"/>
    <lineage>
        <taxon>Bacteria</taxon>
        <taxon>Pseudomonadati</taxon>
        <taxon>Pseudomonadota</taxon>
        <taxon>Gammaproteobacteria</taxon>
        <taxon>SAR86 cluster</taxon>
    </lineage>
</organism>
<dbReference type="InterPro" id="IPR006439">
    <property type="entry name" value="HAD-SF_hydro_IA"/>
</dbReference>
<keyword evidence="4" id="KW-0119">Carbohydrate metabolism</keyword>
<accession>A0A0R2PTE8</accession>
<dbReference type="InterPro" id="IPR023214">
    <property type="entry name" value="HAD_sf"/>
</dbReference>
<dbReference type="SFLD" id="SFLDS00003">
    <property type="entry name" value="Haloacid_Dehalogenase"/>
    <property type="match status" value="1"/>
</dbReference>
<dbReference type="AlphaFoldDB" id="A0A0R2PTE8"/>
<evidence type="ECO:0000256" key="2">
    <source>
        <dbReference type="ARBA" id="ARBA00022801"/>
    </source>
</evidence>
<dbReference type="Gene3D" id="1.10.150.240">
    <property type="entry name" value="Putative phosphatase, domain 2"/>
    <property type="match status" value="1"/>
</dbReference>
<dbReference type="GO" id="GO:0046872">
    <property type="term" value="F:metal ion binding"/>
    <property type="evidence" value="ECO:0007669"/>
    <property type="project" value="UniProtKB-KW"/>
</dbReference>
<dbReference type="NCBIfam" id="TIGR01549">
    <property type="entry name" value="HAD-SF-IA-v1"/>
    <property type="match status" value="1"/>
</dbReference>
<keyword evidence="2" id="KW-0378">Hydrolase</keyword>
<dbReference type="Gene3D" id="3.40.50.1000">
    <property type="entry name" value="HAD superfamily/HAD-like"/>
    <property type="match status" value="1"/>
</dbReference>
<gene>
    <name evidence="5" type="ORF">ABR63_01390</name>
</gene>
<evidence type="ECO:0000256" key="1">
    <source>
        <dbReference type="ARBA" id="ARBA00022723"/>
    </source>
</evidence>
<dbReference type="GO" id="GO:0006281">
    <property type="term" value="P:DNA repair"/>
    <property type="evidence" value="ECO:0007669"/>
    <property type="project" value="TreeGrafter"/>
</dbReference>
<dbReference type="NCBIfam" id="TIGR01509">
    <property type="entry name" value="HAD-SF-IA-v3"/>
    <property type="match status" value="1"/>
</dbReference>
<evidence type="ECO:0000313" key="5">
    <source>
        <dbReference type="EMBL" id="KRO41172.1"/>
    </source>
</evidence>
<name>A0A0R2PTE8_9GAMM</name>
<dbReference type="GO" id="GO:0005829">
    <property type="term" value="C:cytosol"/>
    <property type="evidence" value="ECO:0007669"/>
    <property type="project" value="TreeGrafter"/>
</dbReference>
<dbReference type="SFLD" id="SFLDG01129">
    <property type="entry name" value="C1.5:_HAD__Beta-PGM__Phosphata"/>
    <property type="match status" value="1"/>
</dbReference>
<evidence type="ECO:0000256" key="4">
    <source>
        <dbReference type="ARBA" id="ARBA00023277"/>
    </source>
</evidence>
<dbReference type="Proteomes" id="UP000050874">
    <property type="component" value="Unassembled WGS sequence"/>
</dbReference>
<evidence type="ECO:0000256" key="3">
    <source>
        <dbReference type="ARBA" id="ARBA00022842"/>
    </source>
</evidence>
<reference evidence="6" key="1">
    <citation type="submission" date="2015-10" db="EMBL/GenBank/DDBJ databases">
        <title>Metagenome-Assembled Genomes uncover a global brackish microbiome.</title>
        <authorList>
            <person name="Hugerth L.W."/>
            <person name="Larsson J."/>
            <person name="Alneberg J."/>
            <person name="Lindh M.V."/>
            <person name="Legrand C."/>
            <person name="Pinhassi J."/>
            <person name="Andersson A."/>
        </authorList>
    </citation>
    <scope>NUCLEOTIDE SEQUENCE [LARGE SCALE GENOMIC DNA]</scope>
</reference>
<dbReference type="InterPro" id="IPR036412">
    <property type="entry name" value="HAD-like_sf"/>
</dbReference>
<dbReference type="Pfam" id="PF13419">
    <property type="entry name" value="HAD_2"/>
    <property type="match status" value="1"/>
</dbReference>
<dbReference type="GO" id="GO:0008967">
    <property type="term" value="F:phosphoglycolate phosphatase activity"/>
    <property type="evidence" value="ECO:0007669"/>
    <property type="project" value="TreeGrafter"/>
</dbReference>
<keyword evidence="1" id="KW-0479">Metal-binding</keyword>
<protein>
    <submittedName>
        <fullName evidence="5">Phosphoglycolate phosphatase</fullName>
    </submittedName>
</protein>